<dbReference type="RefSeq" id="WP_106717449.1">
    <property type="nucleotide sequence ID" value="NZ_JACHXT010000003.1"/>
</dbReference>
<evidence type="ECO:0000313" key="2">
    <source>
        <dbReference type="Proteomes" id="UP000241158"/>
    </source>
</evidence>
<dbReference type="OrthoDB" id="8086008at2"/>
<comment type="caution">
    <text evidence="1">The sequence shown here is derived from an EMBL/GenBank/DDBJ whole genome shotgun (WGS) entry which is preliminary data.</text>
</comment>
<keyword evidence="2" id="KW-1185">Reference proteome</keyword>
<organism evidence="1 2">
    <name type="scientific">Phyllobacterium endophyticum</name>
    <dbReference type="NCBI Taxonomy" id="1149773"/>
    <lineage>
        <taxon>Bacteria</taxon>
        <taxon>Pseudomonadati</taxon>
        <taxon>Pseudomonadota</taxon>
        <taxon>Alphaproteobacteria</taxon>
        <taxon>Hyphomicrobiales</taxon>
        <taxon>Phyllobacteriaceae</taxon>
        <taxon>Phyllobacterium</taxon>
    </lineage>
</organism>
<dbReference type="Proteomes" id="UP000241158">
    <property type="component" value="Unassembled WGS sequence"/>
</dbReference>
<protein>
    <submittedName>
        <fullName evidence="1">Uncharacterized protein</fullName>
    </submittedName>
</protein>
<gene>
    <name evidence="1" type="ORF">CU100_15225</name>
</gene>
<dbReference type="AlphaFoldDB" id="A0A2P7AR58"/>
<sequence length="75" mass="8048">METAAIDNRNEFALWAIERAHAIVSDQGTALALAARESGEDAIREAGNALGKEITHALLEVFDGLLPSEASKERD</sequence>
<reference evidence="2" key="1">
    <citation type="submission" date="2017-11" db="EMBL/GenBank/DDBJ databases">
        <authorList>
            <person name="Kuznetsova I."/>
            <person name="Sazanova A."/>
            <person name="Chirak E."/>
            <person name="Safronova V."/>
            <person name="Willems A."/>
        </authorList>
    </citation>
    <scope>NUCLEOTIDE SEQUENCE [LARGE SCALE GENOMIC DNA]</scope>
    <source>
        <strain evidence="2">PEPV15</strain>
    </source>
</reference>
<dbReference type="EMBL" id="PGGN01000003">
    <property type="protein sequence ID" value="PSH56702.1"/>
    <property type="molecule type" value="Genomic_DNA"/>
</dbReference>
<name>A0A2P7AR58_9HYPH</name>
<evidence type="ECO:0000313" key="1">
    <source>
        <dbReference type="EMBL" id="PSH56702.1"/>
    </source>
</evidence>
<proteinExistence type="predicted"/>
<accession>A0A2P7AR58</accession>